<accession>A0A3Q7J6P3</accession>
<reference evidence="2" key="1">
    <citation type="journal article" date="2012" name="Nature">
        <title>The tomato genome sequence provides insights into fleshy fruit evolution.</title>
        <authorList>
            <consortium name="Tomato Genome Consortium"/>
        </authorList>
    </citation>
    <scope>NUCLEOTIDE SEQUENCE [LARGE SCALE GENOMIC DNA]</scope>
    <source>
        <strain evidence="2">cv. Heinz 1706</strain>
    </source>
</reference>
<dbReference type="EnsemblPlants" id="Solyc12g035270.2.1">
    <property type="protein sequence ID" value="Solyc12g035270.2.1"/>
    <property type="gene ID" value="Solyc12g035270.2"/>
</dbReference>
<feature type="region of interest" description="Disordered" evidence="1">
    <location>
        <begin position="1"/>
        <end position="20"/>
    </location>
</feature>
<evidence type="ECO:0000256" key="1">
    <source>
        <dbReference type="SAM" id="MobiDB-lite"/>
    </source>
</evidence>
<evidence type="ECO:0000313" key="3">
    <source>
        <dbReference type="Proteomes" id="UP000004994"/>
    </source>
</evidence>
<dbReference type="InParanoid" id="A0A3Q7J6P3"/>
<dbReference type="AlphaFoldDB" id="A0A3Q7J6P3"/>
<dbReference type="PaxDb" id="4081-Solyc12g035270.1.1"/>
<dbReference type="Proteomes" id="UP000004994">
    <property type="component" value="Chromosome 12"/>
</dbReference>
<name>A0A3Q7J6P3_SOLLC</name>
<dbReference type="Gramene" id="Solyc12g035270.2.1">
    <property type="protein sequence ID" value="Solyc12g035270.2.1"/>
    <property type="gene ID" value="Solyc12g035270.2"/>
</dbReference>
<sequence length="47" mass="5216">MGSRRNDFHDEASQDGFQRNDFHDEASLARKLGFGGGVAFPTIEAFI</sequence>
<reference evidence="2" key="2">
    <citation type="submission" date="2019-01" db="UniProtKB">
        <authorList>
            <consortium name="EnsemblPlants"/>
        </authorList>
    </citation>
    <scope>IDENTIFICATION</scope>
    <source>
        <strain evidence="2">cv. Heinz 1706</strain>
    </source>
</reference>
<keyword evidence="3" id="KW-1185">Reference proteome</keyword>
<protein>
    <submittedName>
        <fullName evidence="2">Uncharacterized protein</fullName>
    </submittedName>
</protein>
<proteinExistence type="predicted"/>
<organism evidence="2">
    <name type="scientific">Solanum lycopersicum</name>
    <name type="common">Tomato</name>
    <name type="synonym">Lycopersicon esculentum</name>
    <dbReference type="NCBI Taxonomy" id="4081"/>
    <lineage>
        <taxon>Eukaryota</taxon>
        <taxon>Viridiplantae</taxon>
        <taxon>Streptophyta</taxon>
        <taxon>Embryophyta</taxon>
        <taxon>Tracheophyta</taxon>
        <taxon>Spermatophyta</taxon>
        <taxon>Magnoliopsida</taxon>
        <taxon>eudicotyledons</taxon>
        <taxon>Gunneridae</taxon>
        <taxon>Pentapetalae</taxon>
        <taxon>asterids</taxon>
        <taxon>lamiids</taxon>
        <taxon>Solanales</taxon>
        <taxon>Solanaceae</taxon>
        <taxon>Solanoideae</taxon>
        <taxon>Solaneae</taxon>
        <taxon>Solanum</taxon>
        <taxon>Solanum subgen. Lycopersicon</taxon>
    </lineage>
</organism>
<evidence type="ECO:0000313" key="2">
    <source>
        <dbReference type="EnsemblPlants" id="Solyc12g035270.2.1"/>
    </source>
</evidence>